<feature type="domain" description="Phosphodiester glycosidase" evidence="2">
    <location>
        <begin position="236"/>
        <end position="409"/>
    </location>
</feature>
<protein>
    <recommendedName>
        <fullName evidence="2">Phosphodiester glycosidase domain-containing protein</fullName>
    </recommendedName>
</protein>
<dbReference type="RefSeq" id="WP_425543824.1">
    <property type="nucleotide sequence ID" value="NZ_BAAACA010000006.1"/>
</dbReference>
<feature type="region of interest" description="Disordered" evidence="1">
    <location>
        <begin position="372"/>
        <end position="395"/>
    </location>
</feature>
<organism evidence="3 4">
    <name type="scientific">Streptomyces crystallinus</name>
    <dbReference type="NCBI Taxonomy" id="68191"/>
    <lineage>
        <taxon>Bacteria</taxon>
        <taxon>Bacillati</taxon>
        <taxon>Actinomycetota</taxon>
        <taxon>Actinomycetes</taxon>
        <taxon>Kitasatosporales</taxon>
        <taxon>Streptomycetaceae</taxon>
        <taxon>Streptomyces</taxon>
    </lineage>
</organism>
<gene>
    <name evidence="3" type="ORF">GCM10010394_13470</name>
</gene>
<evidence type="ECO:0000259" key="2">
    <source>
        <dbReference type="Pfam" id="PF09992"/>
    </source>
</evidence>
<dbReference type="PANTHER" id="PTHR40446:SF2">
    <property type="entry name" value="N-ACETYLGLUCOSAMINE-1-PHOSPHODIESTER ALPHA-N-ACETYLGLUCOSAMINIDASE"/>
    <property type="match status" value="1"/>
</dbReference>
<comment type="caution">
    <text evidence="3">The sequence shown here is derived from an EMBL/GenBank/DDBJ whole genome shotgun (WGS) entry which is preliminary data.</text>
</comment>
<keyword evidence="4" id="KW-1185">Reference proteome</keyword>
<sequence length="412" mass="41832">MGWSLGWARMAMTGIAAVGMVVGGGALAPGAAQSAPAVAYGRSVAVAPGVSYRSFTVTASHGLTHGHLVTADLSNRHVRVDLLTPGAVAARAKVTAMADARAAVAAVNGDFFNISETQHPGVEATGASSGPAIASGRPLKAAVPDGQRFGPTLPPGTSARDVIGVNAAHTGRLDRLTLEGTVDTREGRLRLDGLNQYAVPVDGIGAFTPKWGSASRARAACGTDTARGAPCTQDTYEVTVRQGRVVDTSAVPGGGPIPAGTFVLLGREKGAAALRALQVGDRAGLGYRLRGRRGPLAFAVGGMPVLRARTPLDGLDDRTAATRTGAAIGDHGHRLYLLALNGAAETDSGLTLAELARLLRDMGADDGVNLDGGGSTTLATRAPGDQGVVVRNRPPGSFERAVPNGIGVFTRP</sequence>
<dbReference type="EMBL" id="BAAACA010000006">
    <property type="protein sequence ID" value="GAA0585789.1"/>
    <property type="molecule type" value="Genomic_DNA"/>
</dbReference>
<name>A0ABP3Q8P9_9ACTN</name>
<evidence type="ECO:0000313" key="3">
    <source>
        <dbReference type="EMBL" id="GAA0585789.1"/>
    </source>
</evidence>
<reference evidence="4" key="1">
    <citation type="journal article" date="2019" name="Int. J. Syst. Evol. Microbiol.">
        <title>The Global Catalogue of Microorganisms (GCM) 10K type strain sequencing project: providing services to taxonomists for standard genome sequencing and annotation.</title>
        <authorList>
            <consortium name="The Broad Institute Genomics Platform"/>
            <consortium name="The Broad Institute Genome Sequencing Center for Infectious Disease"/>
            <person name="Wu L."/>
            <person name="Ma J."/>
        </authorList>
    </citation>
    <scope>NUCLEOTIDE SEQUENCE [LARGE SCALE GENOMIC DNA]</scope>
    <source>
        <strain evidence="4">JCM 5067</strain>
    </source>
</reference>
<dbReference type="Pfam" id="PF09992">
    <property type="entry name" value="NAGPA"/>
    <property type="match status" value="1"/>
</dbReference>
<evidence type="ECO:0000313" key="4">
    <source>
        <dbReference type="Proteomes" id="UP001500668"/>
    </source>
</evidence>
<evidence type="ECO:0000256" key="1">
    <source>
        <dbReference type="SAM" id="MobiDB-lite"/>
    </source>
</evidence>
<dbReference type="InterPro" id="IPR018711">
    <property type="entry name" value="NAGPA"/>
</dbReference>
<proteinExistence type="predicted"/>
<dbReference type="PANTHER" id="PTHR40446">
    <property type="entry name" value="N-ACETYLGLUCOSAMINE-1-PHOSPHODIESTER ALPHA-N-ACETYLGLUCOSAMINIDASE"/>
    <property type="match status" value="1"/>
</dbReference>
<dbReference type="Proteomes" id="UP001500668">
    <property type="component" value="Unassembled WGS sequence"/>
</dbReference>
<accession>A0ABP3Q8P9</accession>